<dbReference type="Pfam" id="PF01729">
    <property type="entry name" value="QRPTase_C"/>
    <property type="match status" value="1"/>
</dbReference>
<comment type="function">
    <text evidence="1">Involved in the catabolism of quinolinic acid (QA).</text>
</comment>
<comment type="subunit">
    <text evidence="4">Hexamer formed by 3 homodimers.</text>
</comment>
<dbReference type="PANTHER" id="PTHR32179:SF3">
    <property type="entry name" value="NICOTINATE-NUCLEOTIDE PYROPHOSPHORYLASE [CARBOXYLATING]"/>
    <property type="match status" value="1"/>
</dbReference>
<comment type="caution">
    <text evidence="15">The sequence shown here is derived from an EMBL/GenBank/DDBJ whole genome shotgun (WGS) entry which is preliminary data.</text>
</comment>
<evidence type="ECO:0000256" key="12">
    <source>
        <dbReference type="PIRNR" id="PIRNR006250"/>
    </source>
</evidence>
<dbReference type="SUPFAM" id="SSF54675">
    <property type="entry name" value="Nicotinate/Quinolinate PRTase N-terminal domain-like"/>
    <property type="match status" value="1"/>
</dbReference>
<organism evidence="15 16">
    <name type="scientific">Heyndrickxia shackletonii</name>
    <dbReference type="NCBI Taxonomy" id="157838"/>
    <lineage>
        <taxon>Bacteria</taxon>
        <taxon>Bacillati</taxon>
        <taxon>Bacillota</taxon>
        <taxon>Bacilli</taxon>
        <taxon>Bacillales</taxon>
        <taxon>Bacillaceae</taxon>
        <taxon>Heyndrickxia</taxon>
    </lineage>
</organism>
<dbReference type="OrthoDB" id="9782546at2"/>
<keyword evidence="16" id="KW-1185">Reference proteome</keyword>
<feature type="domain" description="Quinolinate phosphoribosyl transferase N-terminal" evidence="14">
    <location>
        <begin position="22"/>
        <end position="107"/>
    </location>
</feature>
<dbReference type="PATRIC" id="fig|157838.3.peg.1726"/>
<sequence>MNLLKLRSMLNDFYIEDIGDRDLTSEMIFTPDKDGELTFFAKQSGVFCGEIVINEGFKVLDQNIVVQIQVHDGERIEKGNVIARAKGSVQALLKGERVILNLIQRMSGIATKTANIVQILEGTNSKICDTRKTIPGLRMLDKYAVRVGGGVNHRNGLYDAVLIKDNHISFAGSITSAVSKVRSGLGHTVKVEVEIETKDQLLEAIEAGADIIMFDNRNPSEITEWLNVVPDWIVTEASGNITLQNVKEYANTGVQFISLGSLTHSVEAFDISAKVIVENGIEGGISR</sequence>
<evidence type="ECO:0000313" key="15">
    <source>
        <dbReference type="EMBL" id="KQL53419.1"/>
    </source>
</evidence>
<dbReference type="InterPro" id="IPR027277">
    <property type="entry name" value="NadC/ModD"/>
</dbReference>
<evidence type="ECO:0000256" key="1">
    <source>
        <dbReference type="ARBA" id="ARBA00003237"/>
    </source>
</evidence>
<evidence type="ECO:0000256" key="8">
    <source>
        <dbReference type="ARBA" id="ARBA00022679"/>
    </source>
</evidence>
<dbReference type="InterPro" id="IPR022412">
    <property type="entry name" value="Quinolinate_PRibosylTrfase_N"/>
</dbReference>
<dbReference type="UniPathway" id="UPA00253">
    <property type="reaction ID" value="UER00331"/>
</dbReference>
<dbReference type="PANTHER" id="PTHR32179">
    <property type="entry name" value="NICOTINATE-NUCLEOTIDE PYROPHOSPHORYLASE [CARBOXYLATING]"/>
    <property type="match status" value="1"/>
</dbReference>
<dbReference type="CDD" id="cd01572">
    <property type="entry name" value="QPRTase"/>
    <property type="match status" value="1"/>
</dbReference>
<reference evidence="15 16" key="1">
    <citation type="submission" date="2015-09" db="EMBL/GenBank/DDBJ databases">
        <title>Genome sequencing project for genomic taxonomy and phylogenomics of Bacillus-like bacteria.</title>
        <authorList>
            <person name="Liu B."/>
            <person name="Wang J."/>
            <person name="Zhu Y."/>
            <person name="Liu G."/>
            <person name="Chen Q."/>
            <person name="Chen Z."/>
            <person name="Lan J."/>
            <person name="Che J."/>
            <person name="Ge C."/>
            <person name="Shi H."/>
            <person name="Pan Z."/>
            <person name="Liu X."/>
        </authorList>
    </citation>
    <scope>NUCLEOTIDE SEQUENCE [LARGE SCALE GENOMIC DNA]</scope>
    <source>
        <strain evidence="15 16">LMG 18435</strain>
    </source>
</reference>
<accession>A0A0Q3WWT9</accession>
<dbReference type="GO" id="GO:0034213">
    <property type="term" value="P:quinolinate catabolic process"/>
    <property type="evidence" value="ECO:0007669"/>
    <property type="project" value="TreeGrafter"/>
</dbReference>
<dbReference type="InterPro" id="IPR013785">
    <property type="entry name" value="Aldolase_TIM"/>
</dbReference>
<dbReference type="GO" id="GO:0004514">
    <property type="term" value="F:nicotinate-nucleotide diphosphorylase (carboxylating) activity"/>
    <property type="evidence" value="ECO:0007669"/>
    <property type="project" value="UniProtKB-EC"/>
</dbReference>
<dbReference type="SUPFAM" id="SSF51690">
    <property type="entry name" value="Nicotinate/Quinolinate PRTase C-terminal domain-like"/>
    <property type="match status" value="1"/>
</dbReference>
<evidence type="ECO:0000313" key="16">
    <source>
        <dbReference type="Proteomes" id="UP000051888"/>
    </source>
</evidence>
<evidence type="ECO:0000256" key="2">
    <source>
        <dbReference type="ARBA" id="ARBA00004893"/>
    </source>
</evidence>
<dbReference type="FunFam" id="3.20.20.70:FF:000030">
    <property type="entry name" value="Nicotinate-nucleotide pyrophosphorylase, carboxylating"/>
    <property type="match status" value="1"/>
</dbReference>
<proteinExistence type="inferred from homology"/>
<dbReference type="STRING" id="157838.AN964_07875"/>
<evidence type="ECO:0000256" key="9">
    <source>
        <dbReference type="ARBA" id="ARBA00033102"/>
    </source>
</evidence>
<comment type="similarity">
    <text evidence="3 12">Belongs to the NadC/ModD family.</text>
</comment>
<gene>
    <name evidence="15" type="ORF">AN964_07875</name>
</gene>
<keyword evidence="7 12" id="KW-0328">Glycosyltransferase</keyword>
<evidence type="ECO:0000256" key="6">
    <source>
        <dbReference type="ARBA" id="ARBA00022642"/>
    </source>
</evidence>
<keyword evidence="8 12" id="KW-0808">Transferase</keyword>
<dbReference type="Proteomes" id="UP000051888">
    <property type="component" value="Unassembled WGS sequence"/>
</dbReference>
<evidence type="ECO:0000256" key="4">
    <source>
        <dbReference type="ARBA" id="ARBA00011218"/>
    </source>
</evidence>
<dbReference type="InterPro" id="IPR004393">
    <property type="entry name" value="NadC"/>
</dbReference>
<comment type="catalytic activity">
    <reaction evidence="10">
        <text>nicotinate beta-D-ribonucleotide + CO2 + diphosphate = quinolinate + 5-phospho-alpha-D-ribose 1-diphosphate + 2 H(+)</text>
        <dbReference type="Rhea" id="RHEA:12733"/>
        <dbReference type="ChEBI" id="CHEBI:15378"/>
        <dbReference type="ChEBI" id="CHEBI:16526"/>
        <dbReference type="ChEBI" id="CHEBI:29959"/>
        <dbReference type="ChEBI" id="CHEBI:33019"/>
        <dbReference type="ChEBI" id="CHEBI:57502"/>
        <dbReference type="ChEBI" id="CHEBI:58017"/>
        <dbReference type="EC" id="2.4.2.19"/>
    </reaction>
</comment>
<dbReference type="InterPro" id="IPR037128">
    <property type="entry name" value="Quinolinate_PRibosylTase_N_sf"/>
</dbReference>
<evidence type="ECO:0000259" key="13">
    <source>
        <dbReference type="Pfam" id="PF01729"/>
    </source>
</evidence>
<dbReference type="GO" id="GO:0009435">
    <property type="term" value="P:NAD+ biosynthetic process"/>
    <property type="evidence" value="ECO:0007669"/>
    <property type="project" value="UniProtKB-UniPathway"/>
</dbReference>
<protein>
    <recommendedName>
        <fullName evidence="11">Probable nicotinate-nucleotide pyrophosphorylase [carboxylating]</fullName>
        <ecNumber evidence="5">2.4.2.19</ecNumber>
    </recommendedName>
    <alternativeName>
        <fullName evidence="9">Quinolinate phosphoribosyltransferase [decarboxylating]</fullName>
    </alternativeName>
</protein>
<feature type="domain" description="Quinolinate phosphoribosyl transferase C-terminal" evidence="13">
    <location>
        <begin position="109"/>
        <end position="272"/>
    </location>
</feature>
<evidence type="ECO:0000256" key="7">
    <source>
        <dbReference type="ARBA" id="ARBA00022676"/>
    </source>
</evidence>
<dbReference type="GO" id="GO:0005737">
    <property type="term" value="C:cytoplasm"/>
    <property type="evidence" value="ECO:0007669"/>
    <property type="project" value="TreeGrafter"/>
</dbReference>
<dbReference type="InterPro" id="IPR002638">
    <property type="entry name" value="Quinolinate_PRibosylTrfase_C"/>
</dbReference>
<comment type="pathway">
    <text evidence="2">Cofactor biosynthesis; NAD(+) biosynthesis; nicotinate D-ribonucleotide from quinolinate: step 1/1.</text>
</comment>
<evidence type="ECO:0000256" key="3">
    <source>
        <dbReference type="ARBA" id="ARBA00009400"/>
    </source>
</evidence>
<evidence type="ECO:0000259" key="14">
    <source>
        <dbReference type="Pfam" id="PF02749"/>
    </source>
</evidence>
<dbReference type="NCBIfam" id="TIGR00078">
    <property type="entry name" value="nadC"/>
    <property type="match status" value="1"/>
</dbReference>
<dbReference type="Gene3D" id="3.20.20.70">
    <property type="entry name" value="Aldolase class I"/>
    <property type="match status" value="1"/>
</dbReference>
<keyword evidence="6" id="KW-0662">Pyridine nucleotide biosynthesis</keyword>
<dbReference type="AlphaFoldDB" id="A0A0Q3WWT9"/>
<dbReference type="RefSeq" id="WP_055739146.1">
    <property type="nucleotide sequence ID" value="NZ_JAAIWL010000014.1"/>
</dbReference>
<dbReference type="FunFam" id="3.90.1170.20:FF:000001">
    <property type="entry name" value="Nicotinate-nucleotide diphosphorylase (Carboxylating)"/>
    <property type="match status" value="1"/>
</dbReference>
<dbReference type="Pfam" id="PF02749">
    <property type="entry name" value="QRPTase_N"/>
    <property type="match status" value="1"/>
</dbReference>
<dbReference type="EMBL" id="LJJC01000004">
    <property type="protein sequence ID" value="KQL53419.1"/>
    <property type="molecule type" value="Genomic_DNA"/>
</dbReference>
<evidence type="ECO:0000256" key="11">
    <source>
        <dbReference type="ARBA" id="ARBA00069173"/>
    </source>
</evidence>
<name>A0A0Q3WWT9_9BACI</name>
<dbReference type="PIRSF" id="PIRSF006250">
    <property type="entry name" value="NadC_ModD"/>
    <property type="match status" value="1"/>
</dbReference>
<dbReference type="Gene3D" id="3.90.1170.20">
    <property type="entry name" value="Quinolinate phosphoribosyl transferase, N-terminal domain"/>
    <property type="match status" value="1"/>
</dbReference>
<dbReference type="EC" id="2.4.2.19" evidence="5"/>
<evidence type="ECO:0000256" key="5">
    <source>
        <dbReference type="ARBA" id="ARBA00011944"/>
    </source>
</evidence>
<dbReference type="InterPro" id="IPR036068">
    <property type="entry name" value="Nicotinate_pribotase-like_C"/>
</dbReference>
<evidence type="ECO:0000256" key="10">
    <source>
        <dbReference type="ARBA" id="ARBA00047445"/>
    </source>
</evidence>